<sequence length="153" mass="17302">MRKRGKRFTTRRDPSAFLRTLVGVKPLEQDQQTDLSIAYRMSFESLRTGHGKETDFHTIACSLNIALVLAERGYGAEWVEQVKAAQVGLVRRMERGQRTGRWGLDGEAMTAMSDALSLHDEQIALATQREIREAIAEVHRRVTIGEVFETENA</sequence>
<organism evidence="1 2">
    <name type="scientific">blood disease bacterium A2-HR MARDI</name>
    <dbReference type="NCBI Taxonomy" id="1944648"/>
    <lineage>
        <taxon>Bacteria</taxon>
        <taxon>Pseudomonadati</taxon>
        <taxon>Pseudomonadota</taxon>
        <taxon>Betaproteobacteria</taxon>
        <taxon>Burkholderiales</taxon>
        <taxon>Burkholderiaceae</taxon>
        <taxon>Ralstonia</taxon>
        <taxon>Ralstonia solanacearum species complex</taxon>
    </lineage>
</organism>
<proteinExistence type="predicted"/>
<name>A0A1U9VD95_9RALS</name>
<dbReference type="Proteomes" id="UP000189628">
    <property type="component" value="Chromosome"/>
</dbReference>
<evidence type="ECO:0008006" key="3">
    <source>
        <dbReference type="Google" id="ProtNLM"/>
    </source>
</evidence>
<accession>A0A1U9VD95</accession>
<gene>
    <name evidence="1" type="ORF">B0B51_00515</name>
</gene>
<dbReference type="RefSeq" id="WP_078221562.1">
    <property type="nucleotide sequence ID" value="NZ_CP019911.1"/>
</dbReference>
<dbReference type="AlphaFoldDB" id="A0A1U9VD95"/>
<reference evidence="1 2" key="1">
    <citation type="submission" date="2017-02" db="EMBL/GenBank/DDBJ databases">
        <title>Blood Disease Bacterium A2-HR MARDI.</title>
        <authorList>
            <person name="Badrun R."/>
            <person name="Abu Bakar N."/>
            <person name="Laboh R."/>
        </authorList>
    </citation>
    <scope>NUCLEOTIDE SEQUENCE [LARGE SCALE GENOMIC DNA]</scope>
    <source>
        <strain evidence="1 2">A2-HR MARDI</strain>
    </source>
</reference>
<evidence type="ECO:0000313" key="2">
    <source>
        <dbReference type="Proteomes" id="UP000189628"/>
    </source>
</evidence>
<evidence type="ECO:0000313" key="1">
    <source>
        <dbReference type="EMBL" id="AQW28654.1"/>
    </source>
</evidence>
<dbReference type="EMBL" id="CP019911">
    <property type="protein sequence ID" value="AQW28654.1"/>
    <property type="molecule type" value="Genomic_DNA"/>
</dbReference>
<protein>
    <recommendedName>
        <fullName evidence="3">Fis family transcriptional regulator</fullName>
    </recommendedName>
</protein>